<sequence>MRQTQASWEGSTRAAIRAFSWARRRQDGRSTRESARGGNPMGKILLVVSEMSTKIAEHQCEDTAFANF</sequence>
<evidence type="ECO:0000313" key="2">
    <source>
        <dbReference type="EMBL" id="PIO40639.1"/>
    </source>
</evidence>
<name>A0A2G9SKF5_AQUCT</name>
<evidence type="ECO:0000256" key="1">
    <source>
        <dbReference type="SAM" id="MobiDB-lite"/>
    </source>
</evidence>
<dbReference type="AlphaFoldDB" id="A0A2G9SKF5"/>
<protein>
    <submittedName>
        <fullName evidence="2">Uncharacterized protein</fullName>
    </submittedName>
</protein>
<proteinExistence type="predicted"/>
<keyword evidence="3" id="KW-1185">Reference proteome</keyword>
<dbReference type="Proteomes" id="UP000228934">
    <property type="component" value="Unassembled WGS sequence"/>
</dbReference>
<organism evidence="2 3">
    <name type="scientific">Aquarana catesbeiana</name>
    <name type="common">American bullfrog</name>
    <name type="synonym">Rana catesbeiana</name>
    <dbReference type="NCBI Taxonomy" id="8400"/>
    <lineage>
        <taxon>Eukaryota</taxon>
        <taxon>Metazoa</taxon>
        <taxon>Chordata</taxon>
        <taxon>Craniata</taxon>
        <taxon>Vertebrata</taxon>
        <taxon>Euteleostomi</taxon>
        <taxon>Amphibia</taxon>
        <taxon>Batrachia</taxon>
        <taxon>Anura</taxon>
        <taxon>Neobatrachia</taxon>
        <taxon>Ranoidea</taxon>
        <taxon>Ranidae</taxon>
        <taxon>Aquarana</taxon>
    </lineage>
</organism>
<feature type="region of interest" description="Disordered" evidence="1">
    <location>
        <begin position="19"/>
        <end position="39"/>
    </location>
</feature>
<accession>A0A2G9SKF5</accession>
<reference evidence="3" key="1">
    <citation type="journal article" date="2017" name="Nat. Commun.">
        <title>The North American bullfrog draft genome provides insight into hormonal regulation of long noncoding RNA.</title>
        <authorList>
            <person name="Hammond S.A."/>
            <person name="Warren R.L."/>
            <person name="Vandervalk B.P."/>
            <person name="Kucuk E."/>
            <person name="Khan H."/>
            <person name="Gibb E.A."/>
            <person name="Pandoh P."/>
            <person name="Kirk H."/>
            <person name="Zhao Y."/>
            <person name="Jones M."/>
            <person name="Mungall A.J."/>
            <person name="Coope R."/>
            <person name="Pleasance S."/>
            <person name="Moore R.A."/>
            <person name="Holt R.A."/>
            <person name="Round J.M."/>
            <person name="Ohora S."/>
            <person name="Walle B.V."/>
            <person name="Veldhoen N."/>
            <person name="Helbing C.C."/>
            <person name="Birol I."/>
        </authorList>
    </citation>
    <scope>NUCLEOTIDE SEQUENCE [LARGE SCALE GENOMIC DNA]</scope>
</reference>
<gene>
    <name evidence="2" type="ORF">AB205_0072300</name>
</gene>
<dbReference type="EMBL" id="KV923646">
    <property type="protein sequence ID" value="PIO40639.1"/>
    <property type="molecule type" value="Genomic_DNA"/>
</dbReference>
<feature type="compositionally biased region" description="Basic and acidic residues" evidence="1">
    <location>
        <begin position="24"/>
        <end position="35"/>
    </location>
</feature>
<evidence type="ECO:0000313" key="3">
    <source>
        <dbReference type="Proteomes" id="UP000228934"/>
    </source>
</evidence>